<dbReference type="Proteomes" id="UP000006078">
    <property type="component" value="Unassembled WGS sequence"/>
</dbReference>
<dbReference type="EC" id="3.1.1.61" evidence="8"/>
<dbReference type="GO" id="GO:0008984">
    <property type="term" value="F:protein-glutamate methylesterase activity"/>
    <property type="evidence" value="ECO:0007669"/>
    <property type="project" value="UniProtKB-EC"/>
</dbReference>
<dbReference type="InterPro" id="IPR016032">
    <property type="entry name" value="Sig_transdc_resp-reg_C-effctor"/>
</dbReference>
<evidence type="ECO:0000259" key="6">
    <source>
        <dbReference type="PROSITE" id="PS50043"/>
    </source>
</evidence>
<dbReference type="eggNOG" id="COG2197">
    <property type="taxonomic scope" value="Bacteria"/>
</dbReference>
<dbReference type="EMBL" id="CAJZ01000047">
    <property type="protein sequence ID" value="CCI83101.1"/>
    <property type="molecule type" value="Genomic_DNA"/>
</dbReference>
<dbReference type="SUPFAM" id="SSF52172">
    <property type="entry name" value="CheY-like"/>
    <property type="match status" value="1"/>
</dbReference>
<dbReference type="OrthoDB" id="9808843at2"/>
<keyword evidence="2" id="KW-0805">Transcription regulation</keyword>
<evidence type="ECO:0000256" key="5">
    <source>
        <dbReference type="PROSITE-ProRule" id="PRU00169"/>
    </source>
</evidence>
<dbReference type="SMART" id="SM00448">
    <property type="entry name" value="REC"/>
    <property type="match status" value="1"/>
</dbReference>
<comment type="caution">
    <text evidence="8">The sequence shown here is derived from an EMBL/GenBank/DDBJ whole genome shotgun (WGS) entry which is preliminary data.</text>
</comment>
<organism evidence="8 11">
    <name type="scientific">Corynebacterium otitidis ATCC 51513</name>
    <dbReference type="NCBI Taxonomy" id="883169"/>
    <lineage>
        <taxon>Bacteria</taxon>
        <taxon>Bacillati</taxon>
        <taxon>Actinomycetota</taxon>
        <taxon>Actinomycetes</taxon>
        <taxon>Mycobacteriales</taxon>
        <taxon>Corynebacteriaceae</taxon>
        <taxon>Corynebacterium</taxon>
    </lineage>
</organism>
<evidence type="ECO:0000256" key="1">
    <source>
        <dbReference type="ARBA" id="ARBA00022553"/>
    </source>
</evidence>
<dbReference type="PROSITE" id="PS50110">
    <property type="entry name" value="RESPONSE_REGULATORY"/>
    <property type="match status" value="1"/>
</dbReference>
<dbReference type="EMBL" id="AHAE01000006">
    <property type="protein sequence ID" value="EJZ82962.1"/>
    <property type="molecule type" value="Genomic_DNA"/>
</dbReference>
<dbReference type="GO" id="GO:0006355">
    <property type="term" value="P:regulation of DNA-templated transcription"/>
    <property type="evidence" value="ECO:0007669"/>
    <property type="project" value="InterPro"/>
</dbReference>
<dbReference type="InterPro" id="IPR011006">
    <property type="entry name" value="CheY-like_superfamily"/>
</dbReference>
<evidence type="ECO:0000256" key="4">
    <source>
        <dbReference type="ARBA" id="ARBA00023163"/>
    </source>
</evidence>
<dbReference type="InterPro" id="IPR001789">
    <property type="entry name" value="Sig_transdc_resp-reg_receiver"/>
</dbReference>
<evidence type="ECO:0000313" key="10">
    <source>
        <dbReference type="Proteomes" id="UP000006078"/>
    </source>
</evidence>
<dbReference type="STRING" id="29321.AAV33_01810"/>
<dbReference type="InterPro" id="IPR000792">
    <property type="entry name" value="Tscrpt_reg_LuxR_C"/>
</dbReference>
<dbReference type="PROSITE" id="PS50043">
    <property type="entry name" value="HTH_LUXR_2"/>
    <property type="match status" value="1"/>
</dbReference>
<evidence type="ECO:0000256" key="2">
    <source>
        <dbReference type="ARBA" id="ARBA00023015"/>
    </source>
</evidence>
<evidence type="ECO:0000313" key="11">
    <source>
        <dbReference type="Proteomes" id="UP000011016"/>
    </source>
</evidence>
<dbReference type="CDD" id="cd06170">
    <property type="entry name" value="LuxR_C_like"/>
    <property type="match status" value="1"/>
</dbReference>
<keyword evidence="1" id="KW-0597">Phosphoprotein</keyword>
<keyword evidence="10" id="KW-1185">Reference proteome</keyword>
<feature type="domain" description="Response regulatory" evidence="7">
    <location>
        <begin position="3"/>
        <end position="121"/>
    </location>
</feature>
<keyword evidence="8" id="KW-0378">Hydrolase</keyword>
<comment type="caution">
    <text evidence="5">Lacks conserved residue(s) required for the propagation of feature annotation.</text>
</comment>
<dbReference type="AlphaFoldDB" id="I7JVM6"/>
<evidence type="ECO:0000313" key="8">
    <source>
        <dbReference type="EMBL" id="CCI83101.1"/>
    </source>
</evidence>
<dbReference type="PRINTS" id="PR00038">
    <property type="entry name" value="HTHLUXR"/>
</dbReference>
<keyword evidence="4" id="KW-0804">Transcription</keyword>
<dbReference type="PANTHER" id="PTHR43214:SF24">
    <property type="entry name" value="TRANSCRIPTIONAL REGULATORY PROTEIN NARL-RELATED"/>
    <property type="match status" value="1"/>
</dbReference>
<dbReference type="Pfam" id="PF00196">
    <property type="entry name" value="GerE"/>
    <property type="match status" value="1"/>
</dbReference>
<dbReference type="PANTHER" id="PTHR43214">
    <property type="entry name" value="TWO-COMPONENT RESPONSE REGULATOR"/>
    <property type="match status" value="1"/>
</dbReference>
<dbReference type="Pfam" id="PF00072">
    <property type="entry name" value="Response_reg"/>
    <property type="match status" value="1"/>
</dbReference>
<dbReference type="Gene3D" id="3.40.50.2300">
    <property type="match status" value="1"/>
</dbReference>
<dbReference type="InterPro" id="IPR039420">
    <property type="entry name" value="WalR-like"/>
</dbReference>
<evidence type="ECO:0000256" key="3">
    <source>
        <dbReference type="ARBA" id="ARBA00023125"/>
    </source>
</evidence>
<protein>
    <submittedName>
        <fullName evidence="8">Two component transcriptional regulator, LuxR family</fullName>
        <ecNumber evidence="8">3.1.1.61</ecNumber>
    </submittedName>
</protein>
<gene>
    <name evidence="8" type="primary">chrA</name>
    <name evidence="8" type="ORF">BN46_0353</name>
    <name evidence="9" type="ORF">HMPREF9719_00144</name>
</gene>
<sequence length="207" mass="22242">MIRVMLVDDHPVVRAGLRAILDSFNDVTVAAQADNGAEALARATDPDAEPIDVVVMGVQMPKMGGIEATKRIKEAGGPPVLVLTTYDAEADIVEALAAGALGYLLKDAPEEELHEAVRAVARGERPMSSRVAGVLAERVTRPEVALSSREIEILRALESGANNRELAKQLFISPATVKTHLVHIFQKLGVDNRTSAVVEARRRRIIG</sequence>
<evidence type="ECO:0000259" key="7">
    <source>
        <dbReference type="PROSITE" id="PS50110"/>
    </source>
</evidence>
<reference evidence="8 11" key="1">
    <citation type="journal article" date="2012" name="J. Bacteriol.">
        <title>Draft Genome Sequence of Turicella otitidis ATCC 51513, Isolated from Middle Ear Fluid from a Child with Otitis Media.</title>
        <authorList>
            <person name="Brinkrolf K."/>
            <person name="Schneider J."/>
            <person name="Knecht M."/>
            <person name="Ruckert C."/>
            <person name="Tauch A."/>
        </authorList>
    </citation>
    <scope>NUCLEOTIDE SEQUENCE [LARGE SCALE GENOMIC DNA]</scope>
    <source>
        <strain evidence="8 11">ATCC 51513</strain>
    </source>
</reference>
<feature type="domain" description="HTH luxR-type" evidence="6">
    <location>
        <begin position="139"/>
        <end position="204"/>
    </location>
</feature>
<dbReference type="InterPro" id="IPR058245">
    <property type="entry name" value="NreC/VraR/RcsB-like_REC"/>
</dbReference>
<dbReference type="SUPFAM" id="SSF46894">
    <property type="entry name" value="C-terminal effector domain of the bipartite response regulators"/>
    <property type="match status" value="1"/>
</dbReference>
<dbReference type="Proteomes" id="UP000011016">
    <property type="component" value="Unassembled WGS sequence"/>
</dbReference>
<dbReference type="GO" id="GO:0003677">
    <property type="term" value="F:DNA binding"/>
    <property type="evidence" value="ECO:0007669"/>
    <property type="project" value="UniProtKB-KW"/>
</dbReference>
<accession>I7JVM6</accession>
<evidence type="ECO:0000313" key="9">
    <source>
        <dbReference type="EMBL" id="EJZ82962.1"/>
    </source>
</evidence>
<dbReference type="CDD" id="cd17535">
    <property type="entry name" value="REC_NarL-like"/>
    <property type="match status" value="1"/>
</dbReference>
<dbReference type="SMART" id="SM00421">
    <property type="entry name" value="HTH_LUXR"/>
    <property type="match status" value="1"/>
</dbReference>
<proteinExistence type="predicted"/>
<name>I7JVM6_9CORY</name>
<keyword evidence="3" id="KW-0238">DNA-binding</keyword>
<dbReference type="PATRIC" id="fig|883169.3.peg.138"/>
<dbReference type="HOGENOM" id="CLU_000445_90_10_11"/>
<reference evidence="9 10" key="2">
    <citation type="submission" date="2012-08" db="EMBL/GenBank/DDBJ databases">
        <title>The Genome Sequence of Turicella otitidis ATCC 51513.</title>
        <authorList>
            <consortium name="The Broad Institute Genome Sequencing Platform"/>
            <person name="Earl A."/>
            <person name="Ward D."/>
            <person name="Feldgarden M."/>
            <person name="Gevers D."/>
            <person name="Huys G."/>
            <person name="Walker B."/>
            <person name="Young S.K."/>
            <person name="Zeng Q."/>
            <person name="Gargeya S."/>
            <person name="Fitzgerald M."/>
            <person name="Haas B."/>
            <person name="Abouelleil A."/>
            <person name="Alvarado L."/>
            <person name="Arachchi H.M."/>
            <person name="Berlin A.M."/>
            <person name="Chapman S.B."/>
            <person name="Goldberg J."/>
            <person name="Griggs A."/>
            <person name="Gujja S."/>
            <person name="Hansen M."/>
            <person name="Howarth C."/>
            <person name="Imamovic A."/>
            <person name="Larimer J."/>
            <person name="McCowen C."/>
            <person name="Montmayeur A."/>
            <person name="Murphy C."/>
            <person name="Neiman D."/>
            <person name="Pearson M."/>
            <person name="Priest M."/>
            <person name="Roberts A."/>
            <person name="Saif S."/>
            <person name="Shea T."/>
            <person name="Sisk P."/>
            <person name="Sykes S."/>
            <person name="Wortman J."/>
            <person name="Nusbaum C."/>
            <person name="Birren B."/>
        </authorList>
    </citation>
    <scope>NUCLEOTIDE SEQUENCE [LARGE SCALE GENOMIC DNA]</scope>
    <source>
        <strain evidence="9 10">ATCC 51513</strain>
    </source>
</reference>
<dbReference type="GO" id="GO:0000160">
    <property type="term" value="P:phosphorelay signal transduction system"/>
    <property type="evidence" value="ECO:0007669"/>
    <property type="project" value="InterPro"/>
</dbReference>
<dbReference type="RefSeq" id="WP_004600034.1">
    <property type="nucleotide sequence ID" value="NZ_HF541865.1"/>
</dbReference>